<reference evidence="1 2" key="1">
    <citation type="submission" date="2020-02" db="EMBL/GenBank/DDBJ databases">
        <authorList>
            <person name="Ferguson B K."/>
        </authorList>
    </citation>
    <scope>NUCLEOTIDE SEQUENCE [LARGE SCALE GENOMIC DNA]</scope>
</reference>
<dbReference type="Proteomes" id="UP000479000">
    <property type="component" value="Unassembled WGS sequence"/>
</dbReference>
<evidence type="ECO:0000313" key="2">
    <source>
        <dbReference type="Proteomes" id="UP000479000"/>
    </source>
</evidence>
<dbReference type="AlphaFoldDB" id="A0A6H5GMI1"/>
<organism evidence="1 2">
    <name type="scientific">Nesidiocoris tenuis</name>
    <dbReference type="NCBI Taxonomy" id="355587"/>
    <lineage>
        <taxon>Eukaryota</taxon>
        <taxon>Metazoa</taxon>
        <taxon>Ecdysozoa</taxon>
        <taxon>Arthropoda</taxon>
        <taxon>Hexapoda</taxon>
        <taxon>Insecta</taxon>
        <taxon>Pterygota</taxon>
        <taxon>Neoptera</taxon>
        <taxon>Paraneoptera</taxon>
        <taxon>Hemiptera</taxon>
        <taxon>Heteroptera</taxon>
        <taxon>Panheteroptera</taxon>
        <taxon>Cimicomorpha</taxon>
        <taxon>Miridae</taxon>
        <taxon>Dicyphina</taxon>
        <taxon>Nesidiocoris</taxon>
    </lineage>
</organism>
<accession>A0A6H5GMI1</accession>
<evidence type="ECO:0000313" key="1">
    <source>
        <dbReference type="EMBL" id="CAB0005006.1"/>
    </source>
</evidence>
<dbReference type="EMBL" id="CADCXU010015738">
    <property type="protein sequence ID" value="CAB0005006.1"/>
    <property type="molecule type" value="Genomic_DNA"/>
</dbReference>
<gene>
    <name evidence="1" type="ORF">NTEN_LOCUS10483</name>
</gene>
<proteinExistence type="predicted"/>
<name>A0A6H5GMI1_9HEMI</name>
<keyword evidence="2" id="KW-1185">Reference proteome</keyword>
<protein>
    <submittedName>
        <fullName evidence="1">Uncharacterized protein</fullName>
    </submittedName>
</protein>
<sequence length="54" mass="5939">MAKQPKSCSKKQKCQKWQTAIPVSSPSISELFSVIESTSLLNLFSLASKVVKII</sequence>